<evidence type="ECO:0000313" key="2">
    <source>
        <dbReference type="Proteomes" id="UP001337655"/>
    </source>
</evidence>
<comment type="caution">
    <text evidence="1">The sequence shown here is derived from an EMBL/GenBank/DDBJ whole genome shotgun (WGS) entry which is preliminary data.</text>
</comment>
<accession>A0AAV9P3F8</accession>
<keyword evidence="2" id="KW-1185">Reference proteome</keyword>
<reference evidence="1 2" key="1">
    <citation type="submission" date="2023-08" db="EMBL/GenBank/DDBJ databases">
        <title>Black Yeasts Isolated from many extreme environments.</title>
        <authorList>
            <person name="Coleine C."/>
            <person name="Stajich J.E."/>
            <person name="Selbmann L."/>
        </authorList>
    </citation>
    <scope>NUCLEOTIDE SEQUENCE [LARGE SCALE GENOMIC DNA]</scope>
    <source>
        <strain evidence="1 2">CCFEE 5935</strain>
    </source>
</reference>
<dbReference type="AlphaFoldDB" id="A0AAV9P3F8"/>
<dbReference type="Proteomes" id="UP001337655">
    <property type="component" value="Unassembled WGS sequence"/>
</dbReference>
<proteinExistence type="predicted"/>
<protein>
    <submittedName>
        <fullName evidence="1">Uncharacterized protein</fullName>
    </submittedName>
</protein>
<dbReference type="GeneID" id="89929075"/>
<name>A0AAV9P3F8_9PEZI</name>
<dbReference type="RefSeq" id="XP_064656818.1">
    <property type="nucleotide sequence ID" value="XM_064804976.1"/>
</dbReference>
<organism evidence="1 2">
    <name type="scientific">Saxophila tyrrhenica</name>
    <dbReference type="NCBI Taxonomy" id="1690608"/>
    <lineage>
        <taxon>Eukaryota</taxon>
        <taxon>Fungi</taxon>
        <taxon>Dikarya</taxon>
        <taxon>Ascomycota</taxon>
        <taxon>Pezizomycotina</taxon>
        <taxon>Dothideomycetes</taxon>
        <taxon>Dothideomycetidae</taxon>
        <taxon>Mycosphaerellales</taxon>
        <taxon>Extremaceae</taxon>
        <taxon>Saxophila</taxon>
    </lineage>
</organism>
<sequence>MSSSSKASRRKKSFQESDRCEKVLVLIYKLRNEVYGIVAEYAEARVVYRFYGLYNSVEQKTDKTPRSTTILGARLVDKQMSKEFSEILEGVIPLQIVLDMASTGRHPSPKLLYSIRNFPYFSNLQNIEVQLGIDRSSLTLFSLVEWAHAFTMERGLADRESEESEDEEFVAIGRNGIEGAKPAHLQLFGAPRRRSSKVGIRLKA</sequence>
<evidence type="ECO:0000313" key="1">
    <source>
        <dbReference type="EMBL" id="KAK5167010.1"/>
    </source>
</evidence>
<dbReference type="EMBL" id="JAVRRT010000012">
    <property type="protein sequence ID" value="KAK5167010.1"/>
    <property type="molecule type" value="Genomic_DNA"/>
</dbReference>
<gene>
    <name evidence="1" type="ORF">LTR77_007739</name>
</gene>